<accession>A0A9N9XTA1</accession>
<reference evidence="2" key="1">
    <citation type="submission" date="2022-01" db="EMBL/GenBank/DDBJ databases">
        <authorList>
            <person name="King R."/>
        </authorList>
    </citation>
    <scope>NUCLEOTIDE SEQUENCE</scope>
</reference>
<protein>
    <submittedName>
        <fullName evidence="2">Uncharacterized protein</fullName>
    </submittedName>
</protein>
<feature type="region of interest" description="Disordered" evidence="1">
    <location>
        <begin position="14"/>
        <end position="52"/>
    </location>
</feature>
<proteinExistence type="predicted"/>
<dbReference type="Proteomes" id="UP001153712">
    <property type="component" value="Chromosome 4"/>
</dbReference>
<dbReference type="EMBL" id="OU900097">
    <property type="protein sequence ID" value="CAG9861123.1"/>
    <property type="molecule type" value="Genomic_DNA"/>
</dbReference>
<keyword evidence="3" id="KW-1185">Reference proteome</keyword>
<name>A0A9N9XTA1_PHYSR</name>
<evidence type="ECO:0000313" key="3">
    <source>
        <dbReference type="Proteomes" id="UP001153712"/>
    </source>
</evidence>
<gene>
    <name evidence="2" type="ORF">PHYEVI_LOCUS7466</name>
</gene>
<sequence>MLLYGGWEEMCLPRHGALDGPHHQQPGEQDRPGSKRKHVKIPPLKQHQENTETLSPALPASLSYFSLTFFRRFQRAGPSADRGGS</sequence>
<organism evidence="2 3">
    <name type="scientific">Phyllotreta striolata</name>
    <name type="common">Striped flea beetle</name>
    <name type="synonym">Crioceris striolata</name>
    <dbReference type="NCBI Taxonomy" id="444603"/>
    <lineage>
        <taxon>Eukaryota</taxon>
        <taxon>Metazoa</taxon>
        <taxon>Ecdysozoa</taxon>
        <taxon>Arthropoda</taxon>
        <taxon>Hexapoda</taxon>
        <taxon>Insecta</taxon>
        <taxon>Pterygota</taxon>
        <taxon>Neoptera</taxon>
        <taxon>Endopterygota</taxon>
        <taxon>Coleoptera</taxon>
        <taxon>Polyphaga</taxon>
        <taxon>Cucujiformia</taxon>
        <taxon>Chrysomeloidea</taxon>
        <taxon>Chrysomelidae</taxon>
        <taxon>Galerucinae</taxon>
        <taxon>Alticini</taxon>
        <taxon>Phyllotreta</taxon>
    </lineage>
</organism>
<evidence type="ECO:0000313" key="2">
    <source>
        <dbReference type="EMBL" id="CAG9861123.1"/>
    </source>
</evidence>
<evidence type="ECO:0000256" key="1">
    <source>
        <dbReference type="SAM" id="MobiDB-lite"/>
    </source>
</evidence>
<dbReference type="AlphaFoldDB" id="A0A9N9XTA1"/>